<dbReference type="KEGG" id="bmj:BMULJ_02752"/>
<keyword evidence="3" id="KW-1185">Reference proteome</keyword>
<dbReference type="EMBL" id="AP009385">
    <property type="protein sequence ID" value="BAG44640.1"/>
    <property type="molecule type" value="Genomic_DNA"/>
</dbReference>
<dbReference type="Gene3D" id="2.60.40.10">
    <property type="entry name" value="Immunoglobulins"/>
    <property type="match status" value="1"/>
</dbReference>
<dbReference type="eggNOG" id="ENOG5032ZFS">
    <property type="taxonomic scope" value="Bacteria"/>
</dbReference>
<keyword evidence="2" id="KW-0378">Hydrolase</keyword>
<dbReference type="AlphaFoldDB" id="A0A0H3KRF2"/>
<dbReference type="RefSeq" id="WP_012467711.1">
    <property type="nucleotide sequence ID" value="NC_010084.1"/>
</dbReference>
<dbReference type="HOGENOM" id="CLU_419019_0_0_4"/>
<organism evidence="2 3">
    <name type="scientific">Burkholderia multivorans (strain ATCC 17616 / 249)</name>
    <dbReference type="NCBI Taxonomy" id="395019"/>
    <lineage>
        <taxon>Bacteria</taxon>
        <taxon>Pseudomonadati</taxon>
        <taxon>Pseudomonadota</taxon>
        <taxon>Betaproteobacteria</taxon>
        <taxon>Burkholderiales</taxon>
        <taxon>Burkholderiaceae</taxon>
        <taxon>Burkholderia</taxon>
        <taxon>Burkholderia cepacia complex</taxon>
    </lineage>
</organism>
<dbReference type="Proteomes" id="UP000008815">
    <property type="component" value="Chromosome 1"/>
</dbReference>
<protein>
    <submittedName>
        <fullName evidence="2">Glucoamylase</fullName>
        <ecNumber evidence="2">3.2.1.3</ecNumber>
    </submittedName>
</protein>
<dbReference type="InterPro" id="IPR013783">
    <property type="entry name" value="Ig-like_fold"/>
</dbReference>
<dbReference type="STRING" id="395019.BMULJ_02752"/>
<proteinExistence type="predicted"/>
<accession>A0A0H3KRF2</accession>
<evidence type="ECO:0000256" key="1">
    <source>
        <dbReference type="SAM" id="SignalP"/>
    </source>
</evidence>
<name>A0A0H3KRF2_BURM1</name>
<evidence type="ECO:0000313" key="3">
    <source>
        <dbReference type="Proteomes" id="UP000008815"/>
    </source>
</evidence>
<dbReference type="GO" id="GO:0004339">
    <property type="term" value="F:glucan 1,4-alpha-glucosidase activity"/>
    <property type="evidence" value="ECO:0007669"/>
    <property type="project" value="UniProtKB-EC"/>
</dbReference>
<sequence>MKNPASMKITQFASSAALIALLAACGGGGSANSSGSGPATSGTGSQQSAATSLGGTVAVGTALVGATVTVVDGSGHTATATSDSNGNYSVGIQGLTAPFVVEAVDSSGASSLLYSVVANADTTGNAPLIANVTPLTTAVAALLTQSGNPGDLIRNVSAITSGNISTAETVLGQALAPILKANGVAANVDPIATSFTANQTGLDAVIDAVSVDPSAKGTGLQLSSLTDPNTAIQLNSATTTATALAAPAQPANYLSSLQAAMSQCMIDVQGGASITSDSACATAIATGYLNQSFTTMKARHGAMFTSGAKLTGIRTQAFLPSGTLPNTSGPVSLVYFLFTDATGKPNFATDFVEQTSNGWQVIGNQEQYNLYIASFVGRLQYTDAANSANNRYESGLRIQIPATQNVPDNNTDTSYTQLGSAVVTGPGLPSGGVGLYLTGSGSQASSASNGFSPYLTFPSVASTAPFYCPGGSIPTPCSMSDGTSLEYKWAWMPISGSSVTVPTSSDYAPQSTNTSGIQQYGAYTVTLYDVSGAQVGTPQVVVNIASVQAPQAGQQVAWQTLGGDTINSFLTPTGSASSAGITSLSLNWTESALNPLTPSQIMTGEKTQPQNAAAAMGYDSYASPSITESGTSYAAIDTSFATQTALSADAHRLISLLEQVNGDYYINTWQYGQ</sequence>
<reference evidence="2 3" key="1">
    <citation type="submission" date="2007-04" db="EMBL/GenBank/DDBJ databases">
        <title>Complete genome sequence of Burkholderia multivorans ATCC 17616.</title>
        <authorList>
            <person name="Ohtsubo Y."/>
            <person name="Yamashita A."/>
            <person name="Kurokawa K."/>
            <person name="Takami H."/>
            <person name="Yuhara S."/>
            <person name="Nishiyama E."/>
            <person name="Endo R."/>
            <person name="Miyazaki R."/>
            <person name="Ono A."/>
            <person name="Yano K."/>
            <person name="Ito M."/>
            <person name="Sota M."/>
            <person name="Yuji N."/>
            <person name="Hattori M."/>
            <person name="Tsuda M."/>
        </authorList>
    </citation>
    <scope>NUCLEOTIDE SEQUENCE [LARGE SCALE GENOMIC DNA]</scope>
    <source>
        <strain evidence="3">ATCC 17616 / 249</strain>
    </source>
</reference>
<dbReference type="PROSITE" id="PS51257">
    <property type="entry name" value="PROKAR_LIPOPROTEIN"/>
    <property type="match status" value="1"/>
</dbReference>
<keyword evidence="2" id="KW-0326">Glycosidase</keyword>
<gene>
    <name evidence="2" type="ordered locus">BMULJ_02752</name>
</gene>
<dbReference type="EC" id="3.2.1.3" evidence="2"/>
<feature type="chain" id="PRO_5002613927" evidence="1">
    <location>
        <begin position="32"/>
        <end position="673"/>
    </location>
</feature>
<feature type="signal peptide" evidence="1">
    <location>
        <begin position="1"/>
        <end position="31"/>
    </location>
</feature>
<keyword evidence="1" id="KW-0732">Signal</keyword>
<evidence type="ECO:0000313" key="2">
    <source>
        <dbReference type="EMBL" id="BAG44640.1"/>
    </source>
</evidence>